<keyword evidence="5 7" id="KW-1133">Transmembrane helix</keyword>
<evidence type="ECO:0000313" key="9">
    <source>
        <dbReference type="EMBL" id="KAJ4443741.1"/>
    </source>
</evidence>
<dbReference type="InterPro" id="IPR035897">
    <property type="entry name" value="Toll_tir_struct_dom_sf"/>
</dbReference>
<evidence type="ECO:0000256" key="2">
    <source>
        <dbReference type="ARBA" id="ARBA00009634"/>
    </source>
</evidence>
<dbReference type="InterPro" id="IPR000157">
    <property type="entry name" value="TIR_dom"/>
</dbReference>
<dbReference type="InterPro" id="IPR032675">
    <property type="entry name" value="LRR_dom_sf"/>
</dbReference>
<comment type="subcellular location">
    <subcellularLocation>
        <location evidence="1">Membrane</location>
        <topology evidence="1">Single-pass membrane protein</topology>
    </subcellularLocation>
</comment>
<dbReference type="Pfam" id="PF13855">
    <property type="entry name" value="LRR_8"/>
    <property type="match status" value="1"/>
</dbReference>
<proteinExistence type="inferred from homology"/>
<dbReference type="EMBL" id="JAJSOF020000013">
    <property type="protein sequence ID" value="KAJ4443741.1"/>
    <property type="molecule type" value="Genomic_DNA"/>
</dbReference>
<keyword evidence="10" id="KW-1185">Reference proteome</keyword>
<evidence type="ECO:0000259" key="8">
    <source>
        <dbReference type="PROSITE" id="PS50104"/>
    </source>
</evidence>
<dbReference type="InterPro" id="IPR001611">
    <property type="entry name" value="Leu-rich_rpt"/>
</dbReference>
<dbReference type="PANTHER" id="PTHR24365">
    <property type="entry name" value="TOLL-LIKE RECEPTOR"/>
    <property type="match status" value="1"/>
</dbReference>
<evidence type="ECO:0000256" key="7">
    <source>
        <dbReference type="SAM" id="Phobius"/>
    </source>
</evidence>
<sequence>MPGNFQEAPNIEDLSLSSTKIQMIPEGISLLPNLKRLDLSGNILNYSQLQFSNILHNLTNLTWLSFSHTNLKSLEYLHHLLLGGNNSVSHIRLQHLDISNCGISDLGEEKIFREQLSLRNINLSGNNMKLIPPKLFVGFPELRYINLSHLNLREGPNLELGLKKVLQYIDLSYNKLRYPGDILSSGTVSELDLSHNSIKSWSDPFVFAKHDISSKYNESTTVYHTWVDNLNLSYNLMPTITKTMGASMKPLASVDLGKNPFQCMDCHVEEFKIWFQNLQKESGVVEILLLREKGIPMCMRSDSLSLNTILDAYLPDTCFNRVINYWVVAGIIAVSFLVLGVVFYLVYRRFKFEISYIMFLLKQKKKRDSVENNEDFEYDAFVSYSRFDRQWVLEEMTPALENCEEEFRLCLHERDFILGSFISLNIVRSMQRSRFTILVLSNNFVKSQLISFQWCRWEMEMANHKVFETGREFLILVELERLDQKIVPAHLRLLMDTRTYLEWPERDADATEAWKRLRACLGKSLHLQEDEDSTLQEDQGFEELSL</sequence>
<evidence type="ECO:0000256" key="4">
    <source>
        <dbReference type="ARBA" id="ARBA00022729"/>
    </source>
</evidence>
<dbReference type="PROSITE" id="PS51450">
    <property type="entry name" value="LRR"/>
    <property type="match status" value="1"/>
</dbReference>
<comment type="similarity">
    <text evidence="2">Belongs to the Toll-like receptor family.</text>
</comment>
<dbReference type="Gene3D" id="3.80.10.10">
    <property type="entry name" value="Ribonuclease Inhibitor"/>
    <property type="match status" value="1"/>
</dbReference>
<dbReference type="PANTHER" id="PTHR24365:SF530">
    <property type="entry name" value="MSTPROX-RELATED"/>
    <property type="match status" value="1"/>
</dbReference>
<dbReference type="SUPFAM" id="SSF52058">
    <property type="entry name" value="L domain-like"/>
    <property type="match status" value="1"/>
</dbReference>
<evidence type="ECO:0000256" key="6">
    <source>
        <dbReference type="ARBA" id="ARBA00023136"/>
    </source>
</evidence>
<dbReference type="Gene3D" id="3.40.50.10140">
    <property type="entry name" value="Toll/interleukin-1 receptor homology (TIR) domain"/>
    <property type="match status" value="1"/>
</dbReference>
<evidence type="ECO:0000256" key="1">
    <source>
        <dbReference type="ARBA" id="ARBA00004167"/>
    </source>
</evidence>
<dbReference type="PROSITE" id="PS50104">
    <property type="entry name" value="TIR"/>
    <property type="match status" value="1"/>
</dbReference>
<keyword evidence="6 7" id="KW-0472">Membrane</keyword>
<dbReference type="SMART" id="SM00255">
    <property type="entry name" value="TIR"/>
    <property type="match status" value="1"/>
</dbReference>
<organism evidence="9 10">
    <name type="scientific">Periplaneta americana</name>
    <name type="common">American cockroach</name>
    <name type="synonym">Blatta americana</name>
    <dbReference type="NCBI Taxonomy" id="6978"/>
    <lineage>
        <taxon>Eukaryota</taxon>
        <taxon>Metazoa</taxon>
        <taxon>Ecdysozoa</taxon>
        <taxon>Arthropoda</taxon>
        <taxon>Hexapoda</taxon>
        <taxon>Insecta</taxon>
        <taxon>Pterygota</taxon>
        <taxon>Neoptera</taxon>
        <taxon>Polyneoptera</taxon>
        <taxon>Dictyoptera</taxon>
        <taxon>Blattodea</taxon>
        <taxon>Blattoidea</taxon>
        <taxon>Blattidae</taxon>
        <taxon>Blattinae</taxon>
        <taxon>Periplaneta</taxon>
    </lineage>
</organism>
<keyword evidence="4" id="KW-0732">Signal</keyword>
<feature type="domain" description="TIR" evidence="8">
    <location>
        <begin position="376"/>
        <end position="521"/>
    </location>
</feature>
<dbReference type="SUPFAM" id="SSF52200">
    <property type="entry name" value="Toll/Interleukin receptor TIR domain"/>
    <property type="match status" value="1"/>
</dbReference>
<evidence type="ECO:0000256" key="3">
    <source>
        <dbReference type="ARBA" id="ARBA00022692"/>
    </source>
</evidence>
<evidence type="ECO:0000313" key="10">
    <source>
        <dbReference type="Proteomes" id="UP001148838"/>
    </source>
</evidence>
<evidence type="ECO:0000256" key="5">
    <source>
        <dbReference type="ARBA" id="ARBA00022989"/>
    </source>
</evidence>
<dbReference type="Proteomes" id="UP001148838">
    <property type="component" value="Unassembled WGS sequence"/>
</dbReference>
<dbReference type="Pfam" id="PF13676">
    <property type="entry name" value="TIR_2"/>
    <property type="match status" value="1"/>
</dbReference>
<comment type="caution">
    <text evidence="9">The sequence shown here is derived from an EMBL/GenBank/DDBJ whole genome shotgun (WGS) entry which is preliminary data.</text>
</comment>
<name>A0ABQ8TB20_PERAM</name>
<gene>
    <name evidence="9" type="ORF">ANN_05519</name>
</gene>
<reference evidence="9 10" key="1">
    <citation type="journal article" date="2022" name="Allergy">
        <title>Genome assembly and annotation of Periplaneta americana reveal a comprehensive cockroach allergen profile.</title>
        <authorList>
            <person name="Wang L."/>
            <person name="Xiong Q."/>
            <person name="Saelim N."/>
            <person name="Wang L."/>
            <person name="Nong W."/>
            <person name="Wan A.T."/>
            <person name="Shi M."/>
            <person name="Liu X."/>
            <person name="Cao Q."/>
            <person name="Hui J.H.L."/>
            <person name="Sookrung N."/>
            <person name="Leung T.F."/>
            <person name="Tungtrongchitr A."/>
            <person name="Tsui S.K.W."/>
        </authorList>
    </citation>
    <scope>NUCLEOTIDE SEQUENCE [LARGE SCALE GENOMIC DNA]</scope>
    <source>
        <strain evidence="9">PWHHKU_190912</strain>
    </source>
</reference>
<keyword evidence="3 7" id="KW-0812">Transmembrane</keyword>
<protein>
    <recommendedName>
        <fullName evidence="8">TIR domain-containing protein</fullName>
    </recommendedName>
</protein>
<feature type="transmembrane region" description="Helical" evidence="7">
    <location>
        <begin position="325"/>
        <end position="347"/>
    </location>
</feature>
<accession>A0ABQ8TB20</accession>